<keyword evidence="4" id="KW-1185">Reference proteome</keyword>
<dbReference type="GO" id="GO:0006508">
    <property type="term" value="P:proteolysis"/>
    <property type="evidence" value="ECO:0007669"/>
    <property type="project" value="InterPro"/>
</dbReference>
<protein>
    <recommendedName>
        <fullName evidence="2">Peptidase A2 domain-containing protein</fullName>
    </recommendedName>
</protein>
<feature type="domain" description="Peptidase A2" evidence="2">
    <location>
        <begin position="51"/>
        <end position="88"/>
    </location>
</feature>
<gene>
    <name evidence="3" type="ORF">EVAR_91978_1</name>
</gene>
<organism evidence="3 4">
    <name type="scientific">Eumeta variegata</name>
    <name type="common">Bagworm moth</name>
    <name type="synonym">Eumeta japonica</name>
    <dbReference type="NCBI Taxonomy" id="151549"/>
    <lineage>
        <taxon>Eukaryota</taxon>
        <taxon>Metazoa</taxon>
        <taxon>Ecdysozoa</taxon>
        <taxon>Arthropoda</taxon>
        <taxon>Hexapoda</taxon>
        <taxon>Insecta</taxon>
        <taxon>Pterygota</taxon>
        <taxon>Neoptera</taxon>
        <taxon>Endopterygota</taxon>
        <taxon>Lepidoptera</taxon>
        <taxon>Glossata</taxon>
        <taxon>Ditrysia</taxon>
        <taxon>Tineoidea</taxon>
        <taxon>Psychidae</taxon>
        <taxon>Oiketicinae</taxon>
        <taxon>Eumeta</taxon>
    </lineage>
</organism>
<dbReference type="PROSITE" id="PS50175">
    <property type="entry name" value="ASP_PROT_RETROV"/>
    <property type="match status" value="1"/>
</dbReference>
<dbReference type="SUPFAM" id="SSF50630">
    <property type="entry name" value="Acid proteases"/>
    <property type="match status" value="1"/>
</dbReference>
<dbReference type="PROSITE" id="PS00141">
    <property type="entry name" value="ASP_PROTEASE"/>
    <property type="match status" value="1"/>
</dbReference>
<comment type="caution">
    <text evidence="3">The sequence shown here is derived from an EMBL/GenBank/DDBJ whole genome shotgun (WGS) entry which is preliminary data.</text>
</comment>
<reference evidence="3 4" key="1">
    <citation type="journal article" date="2019" name="Commun. Biol.">
        <title>The bagworm genome reveals a unique fibroin gene that provides high tensile strength.</title>
        <authorList>
            <person name="Kono N."/>
            <person name="Nakamura H."/>
            <person name="Ohtoshi R."/>
            <person name="Tomita M."/>
            <person name="Numata K."/>
            <person name="Arakawa K."/>
        </authorList>
    </citation>
    <scope>NUCLEOTIDE SEQUENCE [LARGE SCALE GENOMIC DNA]</scope>
</reference>
<evidence type="ECO:0000313" key="4">
    <source>
        <dbReference type="Proteomes" id="UP000299102"/>
    </source>
</evidence>
<evidence type="ECO:0000313" key="3">
    <source>
        <dbReference type="EMBL" id="GBO98453.1"/>
    </source>
</evidence>
<dbReference type="InterPro" id="IPR001969">
    <property type="entry name" value="Aspartic_peptidase_AS"/>
</dbReference>
<accession>A0A4C1S8A0</accession>
<proteinExistence type="predicted"/>
<dbReference type="OrthoDB" id="8123908at2759"/>
<name>A0A4C1S8A0_EUMVA</name>
<dbReference type="InterPro" id="IPR001995">
    <property type="entry name" value="Peptidase_A2_cat"/>
</dbReference>
<evidence type="ECO:0000259" key="2">
    <source>
        <dbReference type="PROSITE" id="PS50175"/>
    </source>
</evidence>
<dbReference type="EMBL" id="BGZK01009587">
    <property type="protein sequence ID" value="GBO98453.1"/>
    <property type="molecule type" value="Genomic_DNA"/>
</dbReference>
<keyword evidence="1" id="KW-0378">Hydrolase</keyword>
<evidence type="ECO:0000256" key="1">
    <source>
        <dbReference type="ARBA" id="ARBA00022801"/>
    </source>
</evidence>
<dbReference type="Proteomes" id="UP000299102">
    <property type="component" value="Unassembled WGS sequence"/>
</dbReference>
<dbReference type="InterPro" id="IPR021109">
    <property type="entry name" value="Peptidase_aspartic_dom_sf"/>
</dbReference>
<dbReference type="GO" id="GO:0004190">
    <property type="term" value="F:aspartic-type endopeptidase activity"/>
    <property type="evidence" value="ECO:0007669"/>
    <property type="project" value="InterPro"/>
</dbReference>
<sequence>MTRTVKAKEGNTINKVQENKMQNIKTNAESPDNVDTVFITLPCQQARKGKLVLLVDTGADFSIVKEESMKNFLNQNRIRTSILTGAFGGRASTLGTTEIRIADKMQPSWVFYIVSQEIKIQGGWNSWKEQHVEQVHN</sequence>
<dbReference type="AlphaFoldDB" id="A0A4C1S8A0"/>